<name>A0ABD5V6C2_9EURY</name>
<dbReference type="InterPro" id="IPR012349">
    <property type="entry name" value="Split_barrel_FMN-bd"/>
</dbReference>
<evidence type="ECO:0000259" key="2">
    <source>
        <dbReference type="Pfam" id="PF01243"/>
    </source>
</evidence>
<keyword evidence="1" id="KW-0560">Oxidoreductase</keyword>
<proteinExistence type="predicted"/>
<dbReference type="InterPro" id="IPR052019">
    <property type="entry name" value="F420H2_bilvrd_red/Heme_oxyg"/>
</dbReference>
<dbReference type="Gene3D" id="2.30.110.10">
    <property type="entry name" value="Electron Transport, Fmn-binding Protein, Chain A"/>
    <property type="match status" value="1"/>
</dbReference>
<evidence type="ECO:0000313" key="4">
    <source>
        <dbReference type="Proteomes" id="UP001596312"/>
    </source>
</evidence>
<dbReference type="Pfam" id="PF01243">
    <property type="entry name" value="PNPOx_N"/>
    <property type="match status" value="1"/>
</dbReference>
<dbReference type="Proteomes" id="UP001596312">
    <property type="component" value="Unassembled WGS sequence"/>
</dbReference>
<dbReference type="NCBIfam" id="TIGR03668">
    <property type="entry name" value="Rv0121_F420"/>
    <property type="match status" value="1"/>
</dbReference>
<protein>
    <submittedName>
        <fullName evidence="3">TIGR03668 family PPOX class F420-dependent oxidoreductase</fullName>
    </submittedName>
</protein>
<dbReference type="RefSeq" id="WP_340604173.1">
    <property type="nucleotide sequence ID" value="NZ_JBBMXV010000003.1"/>
</dbReference>
<dbReference type="InterPro" id="IPR019967">
    <property type="entry name" value="F420-dep_enz_PPOX_Rv0121"/>
</dbReference>
<dbReference type="AlphaFoldDB" id="A0ABD5V6C2"/>
<evidence type="ECO:0000313" key="3">
    <source>
        <dbReference type="EMBL" id="MFC6905650.1"/>
    </source>
</evidence>
<accession>A0ABD5V6C2</accession>
<comment type="caution">
    <text evidence="3">The sequence shown here is derived from an EMBL/GenBank/DDBJ whole genome shotgun (WGS) entry which is preliminary data.</text>
</comment>
<sequence length="141" mass="15889">MVLSDRERAYVERARVARLATADDRGRPQVVPVCFALVDGAVVSAVDEKPAEAGEQLRRVRDVESNPFVSLVVDHYREDWDRLGWVQLRGWATVLKPGADGREAAIGALRGKYEQYEDHALEERPLVWIEPGHAVSWGDLR</sequence>
<evidence type="ECO:0000256" key="1">
    <source>
        <dbReference type="ARBA" id="ARBA00023002"/>
    </source>
</evidence>
<keyword evidence="4" id="KW-1185">Reference proteome</keyword>
<dbReference type="PANTHER" id="PTHR35176">
    <property type="entry name" value="HEME OXYGENASE HI_0854-RELATED"/>
    <property type="match status" value="1"/>
</dbReference>
<dbReference type="GO" id="GO:0016491">
    <property type="term" value="F:oxidoreductase activity"/>
    <property type="evidence" value="ECO:0007669"/>
    <property type="project" value="UniProtKB-KW"/>
</dbReference>
<feature type="domain" description="Pyridoxamine 5'-phosphate oxidase N-terminal" evidence="2">
    <location>
        <begin position="5"/>
        <end position="132"/>
    </location>
</feature>
<gene>
    <name evidence="3" type="ORF">ACFQGH_10640</name>
</gene>
<organism evidence="3 4">
    <name type="scientific">Halalkalicoccus tibetensis</name>
    <dbReference type="NCBI Taxonomy" id="175632"/>
    <lineage>
        <taxon>Archaea</taxon>
        <taxon>Methanobacteriati</taxon>
        <taxon>Methanobacteriota</taxon>
        <taxon>Stenosarchaea group</taxon>
        <taxon>Halobacteria</taxon>
        <taxon>Halobacteriales</taxon>
        <taxon>Halococcaceae</taxon>
        <taxon>Halalkalicoccus</taxon>
    </lineage>
</organism>
<dbReference type="PANTHER" id="PTHR35176:SF2">
    <property type="entry name" value="F420H(2)-DEPENDENT REDUCTASE RV1155"/>
    <property type="match status" value="1"/>
</dbReference>
<reference evidence="3 4" key="1">
    <citation type="journal article" date="2019" name="Int. J. Syst. Evol. Microbiol.">
        <title>The Global Catalogue of Microorganisms (GCM) 10K type strain sequencing project: providing services to taxonomists for standard genome sequencing and annotation.</title>
        <authorList>
            <consortium name="The Broad Institute Genomics Platform"/>
            <consortium name="The Broad Institute Genome Sequencing Center for Infectious Disease"/>
            <person name="Wu L."/>
            <person name="Ma J."/>
        </authorList>
    </citation>
    <scope>NUCLEOTIDE SEQUENCE [LARGE SCALE GENOMIC DNA]</scope>
    <source>
        <strain evidence="3 4">CGMCC 1.3240</strain>
    </source>
</reference>
<dbReference type="SUPFAM" id="SSF50475">
    <property type="entry name" value="FMN-binding split barrel"/>
    <property type="match status" value="1"/>
</dbReference>
<dbReference type="EMBL" id="JBHSXQ010000003">
    <property type="protein sequence ID" value="MFC6905650.1"/>
    <property type="molecule type" value="Genomic_DNA"/>
</dbReference>
<dbReference type="InterPro" id="IPR011576">
    <property type="entry name" value="Pyridox_Oxase_N"/>
</dbReference>